<dbReference type="EMBL" id="WBWX01000004">
    <property type="protein sequence ID" value="KAB2797395.1"/>
    <property type="molecule type" value="Genomic_DNA"/>
</dbReference>
<dbReference type="InterPro" id="IPR013096">
    <property type="entry name" value="Cupin_2"/>
</dbReference>
<dbReference type="Proteomes" id="UP000441102">
    <property type="component" value="Unassembled WGS sequence"/>
</dbReference>
<dbReference type="Gene3D" id="2.60.120.10">
    <property type="entry name" value="Jelly Rolls"/>
    <property type="match status" value="1"/>
</dbReference>
<evidence type="ECO:0000259" key="1">
    <source>
        <dbReference type="Pfam" id="PF07883"/>
    </source>
</evidence>
<dbReference type="AlphaFoldDB" id="A0A011UG12"/>
<proteinExistence type="predicted"/>
<dbReference type="InterPro" id="IPR014710">
    <property type="entry name" value="RmlC-like_jellyroll"/>
</dbReference>
<dbReference type="InterPro" id="IPR011051">
    <property type="entry name" value="RmlC_Cupin_sf"/>
</dbReference>
<name>A0A011UG12_BRUAN</name>
<feature type="domain" description="Cupin type-2" evidence="1">
    <location>
        <begin position="46"/>
        <end position="105"/>
    </location>
</feature>
<organism evidence="2 3">
    <name type="scientific">Brucella anthropi</name>
    <name type="common">Ochrobactrum anthropi</name>
    <dbReference type="NCBI Taxonomy" id="529"/>
    <lineage>
        <taxon>Bacteria</taxon>
        <taxon>Pseudomonadati</taxon>
        <taxon>Pseudomonadota</taxon>
        <taxon>Alphaproteobacteria</taxon>
        <taxon>Hyphomicrobiales</taxon>
        <taxon>Brucellaceae</taxon>
        <taxon>Brucella/Ochrobactrum group</taxon>
        <taxon>Brucella</taxon>
    </lineage>
</organism>
<sequence length="117" mass="13350">MTKQAVVLKKEEWARRDDAWSGRVEGKRFGTDASIIFFSTDIVGYGPKLHRHPYDEIFIVRQGNALFIVGDEQIEVTEGQVVFGPANIPHKFVNLGPGRLETTDIHVTRHFEQEDLE</sequence>
<evidence type="ECO:0000313" key="2">
    <source>
        <dbReference type="EMBL" id="KAB2797395.1"/>
    </source>
</evidence>
<dbReference type="SUPFAM" id="SSF51182">
    <property type="entry name" value="RmlC-like cupins"/>
    <property type="match status" value="1"/>
</dbReference>
<dbReference type="Pfam" id="PF07883">
    <property type="entry name" value="Cupin_2"/>
    <property type="match status" value="1"/>
</dbReference>
<comment type="caution">
    <text evidence="2">The sequence shown here is derived from an EMBL/GenBank/DDBJ whole genome shotgun (WGS) entry which is preliminary data.</text>
</comment>
<evidence type="ECO:0000313" key="3">
    <source>
        <dbReference type="Proteomes" id="UP000441102"/>
    </source>
</evidence>
<dbReference type="RefSeq" id="WP_036587077.1">
    <property type="nucleotide sequence ID" value="NZ_JAOCCH010000003.1"/>
</dbReference>
<accession>A0A011UG12</accession>
<reference evidence="2 3" key="1">
    <citation type="submission" date="2019-09" db="EMBL/GenBank/DDBJ databases">
        <title>Taxonomic organization of the family Brucellaceae based on a phylogenomic approach.</title>
        <authorList>
            <person name="Leclercq S."/>
            <person name="Cloeckaert A."/>
            <person name="Zygmunt M.S."/>
        </authorList>
    </citation>
    <scope>NUCLEOTIDE SEQUENCE [LARGE SCALE GENOMIC DNA]</scope>
    <source>
        <strain evidence="2 3">CCUG 34461</strain>
    </source>
</reference>
<protein>
    <submittedName>
        <fullName evidence="2">Cupin domain-containing protein</fullName>
    </submittedName>
</protein>
<gene>
    <name evidence="2" type="ORF">F9L06_13840</name>
</gene>